<dbReference type="RefSeq" id="WP_187081196.1">
    <property type="nucleotide sequence ID" value="NZ_JACORU010000003.1"/>
</dbReference>
<proteinExistence type="predicted"/>
<reference evidence="2" key="1">
    <citation type="submission" date="2020-08" db="EMBL/GenBank/DDBJ databases">
        <title>Ramlibacter sp. GTP1 16S ribosomal RNA gene genome sequencing and assembly.</title>
        <authorList>
            <person name="Kang M."/>
        </authorList>
    </citation>
    <scope>NUCLEOTIDE SEQUENCE</scope>
    <source>
        <strain evidence="2">GTP1</strain>
    </source>
</reference>
<keyword evidence="3" id="KW-1185">Reference proteome</keyword>
<feature type="chain" id="PRO_5037241561" evidence="1">
    <location>
        <begin position="23"/>
        <end position="115"/>
    </location>
</feature>
<keyword evidence="1" id="KW-0732">Signal</keyword>
<evidence type="ECO:0000313" key="2">
    <source>
        <dbReference type="EMBL" id="MBC5764718.1"/>
    </source>
</evidence>
<evidence type="ECO:0000256" key="1">
    <source>
        <dbReference type="SAM" id="SignalP"/>
    </source>
</evidence>
<sequence>MKSLKALGAALVAAAVVVPAMAQQAAVVTSGTGIAVTSGTGMVVTPGTRMELIPGATIRNGQLTSVETVAVTDTNTAIMGAPAGSTVTVYRYAGPVPPANGYLAGDYQRYLALGK</sequence>
<dbReference type="AlphaFoldDB" id="A0A923M6G8"/>
<organism evidence="2 3">
    <name type="scientific">Ramlibacter albus</name>
    <dbReference type="NCBI Taxonomy" id="2079448"/>
    <lineage>
        <taxon>Bacteria</taxon>
        <taxon>Pseudomonadati</taxon>
        <taxon>Pseudomonadota</taxon>
        <taxon>Betaproteobacteria</taxon>
        <taxon>Burkholderiales</taxon>
        <taxon>Comamonadaceae</taxon>
        <taxon>Ramlibacter</taxon>
    </lineage>
</organism>
<evidence type="ECO:0000313" key="3">
    <source>
        <dbReference type="Proteomes" id="UP000596827"/>
    </source>
</evidence>
<dbReference type="Proteomes" id="UP000596827">
    <property type="component" value="Unassembled WGS sequence"/>
</dbReference>
<comment type="caution">
    <text evidence="2">The sequence shown here is derived from an EMBL/GenBank/DDBJ whole genome shotgun (WGS) entry which is preliminary data.</text>
</comment>
<dbReference type="EMBL" id="JACORU010000003">
    <property type="protein sequence ID" value="MBC5764718.1"/>
    <property type="molecule type" value="Genomic_DNA"/>
</dbReference>
<protein>
    <submittedName>
        <fullName evidence="2">Uncharacterized protein</fullName>
    </submittedName>
</protein>
<name>A0A923M6G8_9BURK</name>
<accession>A0A923M6G8</accession>
<gene>
    <name evidence="2" type="ORF">H8R02_09675</name>
</gene>
<feature type="signal peptide" evidence="1">
    <location>
        <begin position="1"/>
        <end position="22"/>
    </location>
</feature>